<protein>
    <submittedName>
        <fullName evidence="1">Uncharacterized protein</fullName>
    </submittedName>
</protein>
<dbReference type="EMBL" id="CATQJL010000223">
    <property type="protein sequence ID" value="CAJ0598818.1"/>
    <property type="molecule type" value="Genomic_DNA"/>
</dbReference>
<evidence type="ECO:0000313" key="1">
    <source>
        <dbReference type="EMBL" id="CAJ0598818.1"/>
    </source>
</evidence>
<gene>
    <name evidence="1" type="ORF">CYNAS_LOCUS10801</name>
</gene>
<dbReference type="Proteomes" id="UP001176961">
    <property type="component" value="Unassembled WGS sequence"/>
</dbReference>
<dbReference type="AlphaFoldDB" id="A0AA36M5G3"/>
<proteinExistence type="predicted"/>
<organism evidence="1 2">
    <name type="scientific">Cylicocyclus nassatus</name>
    <name type="common">Nematode worm</name>
    <dbReference type="NCBI Taxonomy" id="53992"/>
    <lineage>
        <taxon>Eukaryota</taxon>
        <taxon>Metazoa</taxon>
        <taxon>Ecdysozoa</taxon>
        <taxon>Nematoda</taxon>
        <taxon>Chromadorea</taxon>
        <taxon>Rhabditida</taxon>
        <taxon>Rhabditina</taxon>
        <taxon>Rhabditomorpha</taxon>
        <taxon>Strongyloidea</taxon>
        <taxon>Strongylidae</taxon>
        <taxon>Cylicocyclus</taxon>
    </lineage>
</organism>
<name>A0AA36M5G3_CYLNA</name>
<keyword evidence="2" id="KW-1185">Reference proteome</keyword>
<sequence>MTVRNHSPESWNILTEGRRMRYACLCSAARLLTLRLTPSIDSTRQGKQRSLLVCYNCLSFLICSAQSYITPSSGISRRTICDPLSRMDGTMQENLVFRVQKEASKFVALVACCMRLYAIIQSHL</sequence>
<comment type="caution">
    <text evidence="1">The sequence shown here is derived from an EMBL/GenBank/DDBJ whole genome shotgun (WGS) entry which is preliminary data.</text>
</comment>
<accession>A0AA36M5G3</accession>
<evidence type="ECO:0000313" key="2">
    <source>
        <dbReference type="Proteomes" id="UP001176961"/>
    </source>
</evidence>
<reference evidence="1" key="1">
    <citation type="submission" date="2023-07" db="EMBL/GenBank/DDBJ databases">
        <authorList>
            <consortium name="CYATHOMIX"/>
        </authorList>
    </citation>
    <scope>NUCLEOTIDE SEQUENCE</scope>
    <source>
        <strain evidence="1">N/A</strain>
    </source>
</reference>